<name>A0ABV5B0A5_9BACL</name>
<organism evidence="1 2">
    <name type="scientific">Paenibacillus enshidis</name>
    <dbReference type="NCBI Taxonomy" id="1458439"/>
    <lineage>
        <taxon>Bacteria</taxon>
        <taxon>Bacillati</taxon>
        <taxon>Bacillota</taxon>
        <taxon>Bacilli</taxon>
        <taxon>Bacillales</taxon>
        <taxon>Paenibacillaceae</taxon>
        <taxon>Paenibacillus</taxon>
    </lineage>
</organism>
<evidence type="ECO:0000313" key="2">
    <source>
        <dbReference type="Proteomes" id="UP001580346"/>
    </source>
</evidence>
<gene>
    <name evidence="1" type="ORF">ACE41H_24370</name>
</gene>
<dbReference type="InterPro" id="IPR025591">
    <property type="entry name" value="RloB"/>
</dbReference>
<dbReference type="EMBL" id="JBHHMI010000045">
    <property type="protein sequence ID" value="MFB5269895.1"/>
    <property type="molecule type" value="Genomic_DNA"/>
</dbReference>
<sequence>MNKIPRLNPFAQRQIEIKESNLGRVLLFCEGPTEHYYFDYFSKIIEKNRNKYSELDIKSIPANGNAKRVFDFAENFLSNEQNARKFSAYEKNLVFDCDSPKDIQQIITLMNASPHKYNLLLTNLLFEVWLLMHFESPEYSNSNTKKKIYERLSNALGKNYRKASSGIIRQIIGNGENLKLAIKHAREIESRLFEQKLDIGHNIAEMNPYTTLHSFMNRILSEMQRAK</sequence>
<protein>
    <submittedName>
        <fullName evidence="1">RloB family protein</fullName>
    </submittedName>
</protein>
<reference evidence="1 2" key="1">
    <citation type="submission" date="2024-09" db="EMBL/GenBank/DDBJ databases">
        <title>Paenibacillus zeirhizospherea sp. nov., isolated from surface of the maize (Zea mays) roots in a horticulture field, Hungary.</title>
        <authorList>
            <person name="Marton D."/>
            <person name="Farkas M."/>
            <person name="Bedics A."/>
            <person name="Toth E."/>
            <person name="Tancsics A."/>
            <person name="Boka K."/>
            <person name="Maroti G."/>
            <person name="Kriszt B."/>
            <person name="Cserhati M."/>
        </authorList>
    </citation>
    <scope>NUCLEOTIDE SEQUENCE [LARGE SCALE GENOMIC DNA]</scope>
    <source>
        <strain evidence="1 2">KCTC 33519</strain>
    </source>
</reference>
<dbReference type="RefSeq" id="WP_375358165.1">
    <property type="nucleotide sequence ID" value="NZ_JBHHMI010000045.1"/>
</dbReference>
<dbReference type="Proteomes" id="UP001580346">
    <property type="component" value="Unassembled WGS sequence"/>
</dbReference>
<keyword evidence="2" id="KW-1185">Reference proteome</keyword>
<accession>A0ABV5B0A5</accession>
<evidence type="ECO:0000313" key="1">
    <source>
        <dbReference type="EMBL" id="MFB5269895.1"/>
    </source>
</evidence>
<comment type="caution">
    <text evidence="1">The sequence shown here is derived from an EMBL/GenBank/DDBJ whole genome shotgun (WGS) entry which is preliminary data.</text>
</comment>
<proteinExistence type="predicted"/>
<dbReference type="Pfam" id="PF13707">
    <property type="entry name" value="RloB"/>
    <property type="match status" value="1"/>
</dbReference>